<evidence type="ECO:0008006" key="3">
    <source>
        <dbReference type="Google" id="ProtNLM"/>
    </source>
</evidence>
<dbReference type="EMBL" id="JANX01000225">
    <property type="protein sequence ID" value="KGM33098.1"/>
    <property type="molecule type" value="Genomic_DNA"/>
</dbReference>
<dbReference type="Pfam" id="PF06233">
    <property type="entry name" value="Usg"/>
    <property type="match status" value="1"/>
</dbReference>
<evidence type="ECO:0000313" key="2">
    <source>
        <dbReference type="Proteomes" id="UP000029995"/>
    </source>
</evidence>
<dbReference type="RefSeq" id="WP_034840394.1">
    <property type="nucleotide sequence ID" value="NZ_JANX01000225.1"/>
</dbReference>
<reference evidence="1 2" key="1">
    <citation type="submission" date="2014-01" db="EMBL/GenBank/DDBJ databases">
        <title>Genome sequence determination for a cystic fibrosis isolate, Inquilinus limosus.</title>
        <authorList>
            <person name="Pino M."/>
            <person name="Di Conza J."/>
            <person name="Gutkind G."/>
        </authorList>
    </citation>
    <scope>NUCLEOTIDE SEQUENCE [LARGE SCALE GENOMIC DNA]</scope>
    <source>
        <strain evidence="1 2">MP06</strain>
    </source>
</reference>
<comment type="caution">
    <text evidence="1">The sequence shown here is derived from an EMBL/GenBank/DDBJ whole genome shotgun (WGS) entry which is preliminary data.</text>
</comment>
<proteinExistence type="predicted"/>
<dbReference type="AlphaFoldDB" id="A0A0A0D5H3"/>
<protein>
    <recommendedName>
        <fullName evidence="3">Usg family protein</fullName>
    </recommendedName>
</protein>
<evidence type="ECO:0000313" key="1">
    <source>
        <dbReference type="EMBL" id="KGM33098.1"/>
    </source>
</evidence>
<gene>
    <name evidence="1" type="ORF">P409_17700</name>
</gene>
<dbReference type="Proteomes" id="UP000029995">
    <property type="component" value="Unassembled WGS sequence"/>
</dbReference>
<accession>A0A0A0D5H3</accession>
<dbReference type="OrthoDB" id="9811054at2"/>
<dbReference type="InterPro" id="IPR009354">
    <property type="entry name" value="Usg"/>
</dbReference>
<organism evidence="1 2">
    <name type="scientific">Inquilinus limosus MP06</name>
    <dbReference type="NCBI Taxonomy" id="1398085"/>
    <lineage>
        <taxon>Bacteria</taxon>
        <taxon>Pseudomonadati</taxon>
        <taxon>Pseudomonadota</taxon>
        <taxon>Alphaproteobacteria</taxon>
        <taxon>Rhodospirillales</taxon>
        <taxon>Rhodospirillaceae</taxon>
        <taxon>Inquilinus</taxon>
    </lineage>
</organism>
<sequence length="87" mass="10254">MTDLERQLQGYRLTTAEILYHLPDHPDLLQSFVWQKLDLAPRYPELHRFLDFWSHNIEGRLHSVRLASTGLIKPSELRNCAAEFSLH</sequence>
<name>A0A0A0D5H3_9PROT</name>